<feature type="non-terminal residue" evidence="5">
    <location>
        <position position="68"/>
    </location>
</feature>
<dbReference type="GO" id="GO:0019098">
    <property type="term" value="P:reproductive behavior"/>
    <property type="evidence" value="ECO:0007669"/>
    <property type="project" value="UniProtKB-ARBA"/>
</dbReference>
<dbReference type="Gene3D" id="3.30.470.20">
    <property type="entry name" value="ATP-grasp fold, B domain"/>
    <property type="match status" value="1"/>
</dbReference>
<dbReference type="EMBL" id="KZ365385">
    <property type="protein sequence ID" value="PIO57474.1"/>
    <property type="molecule type" value="Genomic_DNA"/>
</dbReference>
<name>A0A2G9THL8_TELCI</name>
<evidence type="ECO:0000256" key="1">
    <source>
        <dbReference type="ARBA" id="ARBA00006820"/>
    </source>
</evidence>
<dbReference type="InterPro" id="IPR004344">
    <property type="entry name" value="TTL/TTLL_fam"/>
</dbReference>
<dbReference type="Proteomes" id="UP000230423">
    <property type="component" value="Unassembled WGS sequence"/>
</dbReference>
<dbReference type="Pfam" id="PF03133">
    <property type="entry name" value="TTL"/>
    <property type="match status" value="1"/>
</dbReference>
<dbReference type="PANTHER" id="PTHR12241">
    <property type="entry name" value="TUBULIN POLYGLUTAMYLASE"/>
    <property type="match status" value="1"/>
</dbReference>
<accession>A0A2G9THL8</accession>
<evidence type="ECO:0000256" key="2">
    <source>
        <dbReference type="ARBA" id="ARBA00022598"/>
    </source>
</evidence>
<evidence type="ECO:0000256" key="3">
    <source>
        <dbReference type="ARBA" id="ARBA00022741"/>
    </source>
</evidence>
<organism evidence="5 6">
    <name type="scientific">Teladorsagia circumcincta</name>
    <name type="common">Brown stomach worm</name>
    <name type="synonym">Ostertagia circumcincta</name>
    <dbReference type="NCBI Taxonomy" id="45464"/>
    <lineage>
        <taxon>Eukaryota</taxon>
        <taxon>Metazoa</taxon>
        <taxon>Ecdysozoa</taxon>
        <taxon>Nematoda</taxon>
        <taxon>Chromadorea</taxon>
        <taxon>Rhabditida</taxon>
        <taxon>Rhabditina</taxon>
        <taxon>Rhabditomorpha</taxon>
        <taxon>Strongyloidea</taxon>
        <taxon>Trichostrongylidae</taxon>
        <taxon>Teladorsagia</taxon>
    </lineage>
</organism>
<proteinExistence type="inferred from homology"/>
<dbReference type="AlphaFoldDB" id="A0A2G9THL8"/>
<evidence type="ECO:0000256" key="4">
    <source>
        <dbReference type="ARBA" id="ARBA00022840"/>
    </source>
</evidence>
<sequence length="68" mass="7566">IIGFDIIVRENGTPILLEVNAAPSLTIDHSLANGTRMKSIVDELIKLPLVRDTLLLVTSQLQETSRRR</sequence>
<keyword evidence="2" id="KW-0436">Ligase</keyword>
<feature type="non-terminal residue" evidence="5">
    <location>
        <position position="1"/>
    </location>
</feature>
<dbReference type="GO" id="GO:0015631">
    <property type="term" value="F:tubulin binding"/>
    <property type="evidence" value="ECO:0007669"/>
    <property type="project" value="TreeGrafter"/>
</dbReference>
<protein>
    <recommendedName>
        <fullName evidence="7">Tubulin-tyrosine ligase family protein</fullName>
    </recommendedName>
</protein>
<dbReference type="OrthoDB" id="202825at2759"/>
<keyword evidence="4" id="KW-0067">ATP-binding</keyword>
<evidence type="ECO:0000313" key="5">
    <source>
        <dbReference type="EMBL" id="PIO57474.1"/>
    </source>
</evidence>
<dbReference type="GO" id="GO:0070740">
    <property type="term" value="F:tubulin-glutamic acid ligase activity"/>
    <property type="evidence" value="ECO:0007669"/>
    <property type="project" value="TreeGrafter"/>
</dbReference>
<keyword evidence="3" id="KW-0547">Nucleotide-binding</keyword>
<gene>
    <name evidence="5" type="ORF">TELCIR_21112</name>
</gene>
<evidence type="ECO:0008006" key="7">
    <source>
        <dbReference type="Google" id="ProtNLM"/>
    </source>
</evidence>
<reference evidence="5 6" key="1">
    <citation type="submission" date="2015-09" db="EMBL/GenBank/DDBJ databases">
        <title>Draft genome of the parasitic nematode Teladorsagia circumcincta isolate WARC Sus (inbred).</title>
        <authorList>
            <person name="Mitreva M."/>
        </authorList>
    </citation>
    <scope>NUCLEOTIDE SEQUENCE [LARGE SCALE GENOMIC DNA]</scope>
    <source>
        <strain evidence="5 6">S</strain>
    </source>
</reference>
<dbReference type="GO" id="GO:0036064">
    <property type="term" value="C:ciliary basal body"/>
    <property type="evidence" value="ECO:0007669"/>
    <property type="project" value="TreeGrafter"/>
</dbReference>
<evidence type="ECO:0000313" key="6">
    <source>
        <dbReference type="Proteomes" id="UP000230423"/>
    </source>
</evidence>
<dbReference type="PANTHER" id="PTHR12241:SF154">
    <property type="entry name" value="TUBULIN POLYGLUTAMYLASE TTLL11"/>
    <property type="match status" value="1"/>
</dbReference>
<dbReference type="GO" id="GO:0000226">
    <property type="term" value="P:microtubule cytoskeleton organization"/>
    <property type="evidence" value="ECO:0007669"/>
    <property type="project" value="TreeGrafter"/>
</dbReference>
<keyword evidence="6" id="KW-1185">Reference proteome</keyword>
<dbReference type="GO" id="GO:0005524">
    <property type="term" value="F:ATP binding"/>
    <property type="evidence" value="ECO:0007669"/>
    <property type="project" value="UniProtKB-KW"/>
</dbReference>
<comment type="similarity">
    <text evidence="1">Belongs to the tubulin--tyrosine ligase family.</text>
</comment>